<feature type="domain" description="Acyltransferase 3" evidence="2">
    <location>
        <begin position="11"/>
        <end position="298"/>
    </location>
</feature>
<dbReference type="GO" id="GO:0016747">
    <property type="term" value="F:acyltransferase activity, transferring groups other than amino-acyl groups"/>
    <property type="evidence" value="ECO:0007669"/>
    <property type="project" value="InterPro"/>
</dbReference>
<keyword evidence="3" id="KW-0808">Transferase</keyword>
<name>A0A6I4T7Y5_9SPHN</name>
<proteinExistence type="predicted"/>
<keyword evidence="1" id="KW-1133">Transmembrane helix</keyword>
<dbReference type="InterPro" id="IPR050879">
    <property type="entry name" value="Acyltransferase_3"/>
</dbReference>
<feature type="transmembrane region" description="Helical" evidence="1">
    <location>
        <begin position="245"/>
        <end position="265"/>
    </location>
</feature>
<feature type="transmembrane region" description="Helical" evidence="1">
    <location>
        <begin position="175"/>
        <end position="192"/>
    </location>
</feature>
<evidence type="ECO:0000259" key="2">
    <source>
        <dbReference type="Pfam" id="PF01757"/>
    </source>
</evidence>
<dbReference type="EMBL" id="WTYT01000007">
    <property type="protein sequence ID" value="MXO67076.1"/>
    <property type="molecule type" value="Genomic_DNA"/>
</dbReference>
<feature type="transmembrane region" description="Helical" evidence="1">
    <location>
        <begin position="286"/>
        <end position="308"/>
    </location>
</feature>
<keyword evidence="3" id="KW-0012">Acyltransferase</keyword>
<dbReference type="OrthoDB" id="9796461at2"/>
<feature type="transmembrane region" description="Helical" evidence="1">
    <location>
        <begin position="150"/>
        <end position="168"/>
    </location>
</feature>
<evidence type="ECO:0000313" key="3">
    <source>
        <dbReference type="EMBL" id="MXO67076.1"/>
    </source>
</evidence>
<dbReference type="Pfam" id="PF01757">
    <property type="entry name" value="Acyl_transf_3"/>
    <property type="match status" value="1"/>
</dbReference>
<evidence type="ECO:0000313" key="4">
    <source>
        <dbReference type="Proteomes" id="UP000438476"/>
    </source>
</evidence>
<feature type="transmembrane region" description="Helical" evidence="1">
    <location>
        <begin position="15"/>
        <end position="34"/>
    </location>
</feature>
<dbReference type="Proteomes" id="UP000438476">
    <property type="component" value="Unassembled WGS sequence"/>
</dbReference>
<evidence type="ECO:0000256" key="1">
    <source>
        <dbReference type="SAM" id="Phobius"/>
    </source>
</evidence>
<reference evidence="3 4" key="1">
    <citation type="submission" date="2019-12" db="EMBL/GenBank/DDBJ databases">
        <title>Genomic-based taxomic classification of the family Erythrobacteraceae.</title>
        <authorList>
            <person name="Xu L."/>
        </authorList>
    </citation>
    <scope>NUCLEOTIDE SEQUENCE [LARGE SCALE GENOMIC DNA]</scope>
    <source>
        <strain evidence="3 4">LMG 29518</strain>
    </source>
</reference>
<feature type="transmembrane region" description="Helical" evidence="1">
    <location>
        <begin position="93"/>
        <end position="112"/>
    </location>
</feature>
<feature type="transmembrane region" description="Helical" evidence="1">
    <location>
        <begin position="198"/>
        <end position="214"/>
    </location>
</feature>
<sequence>MLRNSLALQSALNHMRWIAALIVVTSHARGLYFLPRSEVDGKSLMLDLFYLLSRMGQEAVVLFFVMSGLLIGGKFLSPENQDPVRFGNYLVARVSRLGVVAIPCILLCYALLQTGQPYSLEECSSAVVLLANLFFLQDILVPPLCNNPPLWSLSNEFWYYILFPLIIFSIKCRNSLPYLLAAFFLASAILFLDNYDDRMILLYFPAWLSGILVWHKKTPCLPTYITLPILMLCMVFARIPLYEQFFWAKDFLICISAVLFLKSTLRLKNKTSYIDRIGRKWADFSFSLYVIHYPLLLSVPPILVYMGLPSGELSPFAASSYSIYAGLILFSVLTGYIFSLLTERHTDKIRWLVQKVLTKREII</sequence>
<keyword evidence="4" id="KW-1185">Reference proteome</keyword>
<protein>
    <submittedName>
        <fullName evidence="3">Acyltransferase family protein</fullName>
    </submittedName>
</protein>
<organism evidence="3 4">
    <name type="scientific">Altericroceibacterium endophyticum</name>
    <dbReference type="NCBI Taxonomy" id="1808508"/>
    <lineage>
        <taxon>Bacteria</taxon>
        <taxon>Pseudomonadati</taxon>
        <taxon>Pseudomonadota</taxon>
        <taxon>Alphaproteobacteria</taxon>
        <taxon>Sphingomonadales</taxon>
        <taxon>Erythrobacteraceae</taxon>
        <taxon>Altericroceibacterium</taxon>
    </lineage>
</organism>
<feature type="transmembrane region" description="Helical" evidence="1">
    <location>
        <begin position="221"/>
        <end position="239"/>
    </location>
</feature>
<keyword evidence="1" id="KW-0812">Transmembrane</keyword>
<dbReference type="AlphaFoldDB" id="A0A6I4T7Y5"/>
<feature type="transmembrane region" description="Helical" evidence="1">
    <location>
        <begin position="320"/>
        <end position="341"/>
    </location>
</feature>
<keyword evidence="1" id="KW-0472">Membrane</keyword>
<comment type="caution">
    <text evidence="3">The sequence shown here is derived from an EMBL/GenBank/DDBJ whole genome shotgun (WGS) entry which is preliminary data.</text>
</comment>
<feature type="transmembrane region" description="Helical" evidence="1">
    <location>
        <begin position="55"/>
        <end position="73"/>
    </location>
</feature>
<dbReference type="RefSeq" id="WP_160737528.1">
    <property type="nucleotide sequence ID" value="NZ_WTYT01000007.1"/>
</dbReference>
<accession>A0A6I4T7Y5</accession>
<dbReference type="PANTHER" id="PTHR23028">
    <property type="entry name" value="ACETYLTRANSFERASE"/>
    <property type="match status" value="1"/>
</dbReference>
<dbReference type="InterPro" id="IPR002656">
    <property type="entry name" value="Acyl_transf_3_dom"/>
</dbReference>
<gene>
    <name evidence="3" type="ORF">GRI91_15025</name>
</gene>